<dbReference type="InterPro" id="IPR036249">
    <property type="entry name" value="Thioredoxin-like_sf"/>
</dbReference>
<dbReference type="SUPFAM" id="SSF52833">
    <property type="entry name" value="Thioredoxin-like"/>
    <property type="match status" value="1"/>
</dbReference>
<sequence>MKRKTIWLPVLALVLLLGGAAFLYDRLSGRYAPEQLAVEQTPAPQASPQAGGAQQAQTGETAGEETAEDRRAPDFTAYDADGNAVRLSDYFGKPLVLNFWASWCGPCKSEMPEFQQAYEEQADVQFLLVNMTTGRETQADAQALLEQEGYTFPVLFDLDADAAATYSVYSLPTTYFLDAEGNLVAWARGALDGETLQKGIGMILP</sequence>
<dbReference type="PANTHER" id="PTHR42852:SF17">
    <property type="entry name" value="THIOREDOXIN-LIKE PROTEIN HI_1115"/>
    <property type="match status" value="1"/>
</dbReference>
<dbReference type="InterPro" id="IPR050553">
    <property type="entry name" value="Thioredoxin_ResA/DsbE_sf"/>
</dbReference>
<evidence type="ECO:0000313" key="3">
    <source>
        <dbReference type="EMBL" id="HIZ61811.1"/>
    </source>
</evidence>
<feature type="region of interest" description="Disordered" evidence="1">
    <location>
        <begin position="39"/>
        <end position="72"/>
    </location>
</feature>
<dbReference type="PROSITE" id="PS00194">
    <property type="entry name" value="THIOREDOXIN_1"/>
    <property type="match status" value="1"/>
</dbReference>
<dbReference type="AlphaFoldDB" id="A0A9D2FJR7"/>
<name>A0A9D2FJR7_9FIRM</name>
<dbReference type="PROSITE" id="PS51352">
    <property type="entry name" value="THIOREDOXIN_2"/>
    <property type="match status" value="1"/>
</dbReference>
<feature type="domain" description="Thioredoxin" evidence="2">
    <location>
        <begin position="66"/>
        <end position="205"/>
    </location>
</feature>
<comment type="caution">
    <text evidence="3">The sequence shown here is derived from an EMBL/GenBank/DDBJ whole genome shotgun (WGS) entry which is preliminary data.</text>
</comment>
<dbReference type="GO" id="GO:0016491">
    <property type="term" value="F:oxidoreductase activity"/>
    <property type="evidence" value="ECO:0007669"/>
    <property type="project" value="InterPro"/>
</dbReference>
<reference evidence="3" key="2">
    <citation type="submission" date="2021-04" db="EMBL/GenBank/DDBJ databases">
        <authorList>
            <person name="Gilroy R."/>
        </authorList>
    </citation>
    <scope>NUCLEOTIDE SEQUENCE</scope>
    <source>
        <strain evidence="3">CHK188-11489</strain>
    </source>
</reference>
<organism evidence="3 4">
    <name type="scientific">Candidatus Gemmiger avistercoris</name>
    <dbReference type="NCBI Taxonomy" id="2838606"/>
    <lineage>
        <taxon>Bacteria</taxon>
        <taxon>Bacillati</taxon>
        <taxon>Bacillota</taxon>
        <taxon>Clostridia</taxon>
        <taxon>Eubacteriales</taxon>
        <taxon>Gemmiger</taxon>
    </lineage>
</organism>
<evidence type="ECO:0000313" key="4">
    <source>
        <dbReference type="Proteomes" id="UP000824105"/>
    </source>
</evidence>
<accession>A0A9D2FJR7</accession>
<dbReference type="InterPro" id="IPR017937">
    <property type="entry name" value="Thioredoxin_CS"/>
</dbReference>
<gene>
    <name evidence="3" type="ORF">H9724_03465</name>
</gene>
<dbReference type="GO" id="GO:0016209">
    <property type="term" value="F:antioxidant activity"/>
    <property type="evidence" value="ECO:0007669"/>
    <property type="project" value="InterPro"/>
</dbReference>
<reference evidence="3" key="1">
    <citation type="journal article" date="2021" name="PeerJ">
        <title>Extensive microbial diversity within the chicken gut microbiome revealed by metagenomics and culture.</title>
        <authorList>
            <person name="Gilroy R."/>
            <person name="Ravi A."/>
            <person name="Getino M."/>
            <person name="Pursley I."/>
            <person name="Horton D.L."/>
            <person name="Alikhan N.F."/>
            <person name="Baker D."/>
            <person name="Gharbi K."/>
            <person name="Hall N."/>
            <person name="Watson M."/>
            <person name="Adriaenssens E.M."/>
            <person name="Foster-Nyarko E."/>
            <person name="Jarju S."/>
            <person name="Secka A."/>
            <person name="Antonio M."/>
            <person name="Oren A."/>
            <person name="Chaudhuri R.R."/>
            <person name="La Ragione R."/>
            <person name="Hildebrand F."/>
            <person name="Pallen M.J."/>
        </authorList>
    </citation>
    <scope>NUCLEOTIDE SEQUENCE</scope>
    <source>
        <strain evidence="3">CHK188-11489</strain>
    </source>
</reference>
<dbReference type="Proteomes" id="UP000824105">
    <property type="component" value="Unassembled WGS sequence"/>
</dbReference>
<evidence type="ECO:0000256" key="1">
    <source>
        <dbReference type="SAM" id="MobiDB-lite"/>
    </source>
</evidence>
<dbReference type="PANTHER" id="PTHR42852">
    <property type="entry name" value="THIOL:DISULFIDE INTERCHANGE PROTEIN DSBE"/>
    <property type="match status" value="1"/>
</dbReference>
<dbReference type="EMBL" id="DXBF01000031">
    <property type="protein sequence ID" value="HIZ61811.1"/>
    <property type="molecule type" value="Genomic_DNA"/>
</dbReference>
<evidence type="ECO:0000259" key="2">
    <source>
        <dbReference type="PROSITE" id="PS51352"/>
    </source>
</evidence>
<dbReference type="Pfam" id="PF00578">
    <property type="entry name" value="AhpC-TSA"/>
    <property type="match status" value="1"/>
</dbReference>
<dbReference type="CDD" id="cd02966">
    <property type="entry name" value="TlpA_like_family"/>
    <property type="match status" value="1"/>
</dbReference>
<dbReference type="InterPro" id="IPR013766">
    <property type="entry name" value="Thioredoxin_domain"/>
</dbReference>
<protein>
    <submittedName>
        <fullName evidence="3">TlpA family protein disulfide reductase</fullName>
    </submittedName>
</protein>
<dbReference type="InterPro" id="IPR000866">
    <property type="entry name" value="AhpC/TSA"/>
</dbReference>
<feature type="compositionally biased region" description="Low complexity" evidence="1">
    <location>
        <begin position="39"/>
        <end position="61"/>
    </location>
</feature>
<dbReference type="Gene3D" id="3.40.30.10">
    <property type="entry name" value="Glutaredoxin"/>
    <property type="match status" value="1"/>
</dbReference>
<proteinExistence type="predicted"/>